<evidence type="ECO:0000256" key="5">
    <source>
        <dbReference type="ARBA" id="ARBA00022679"/>
    </source>
</evidence>
<dbReference type="FunFam" id="3.40.50.11660:FF:000004">
    <property type="entry name" value="Glycoprotein 3-alpha-L-fucosyltransferase A"/>
    <property type="match status" value="1"/>
</dbReference>
<evidence type="ECO:0000256" key="2">
    <source>
        <dbReference type="ARBA" id="ARBA00004922"/>
    </source>
</evidence>
<keyword evidence="4 12" id="KW-0328">Glycosyltransferase</keyword>
<sequence>MYARQLQERNKALLLGKTTRSSDLIGQKPPSDVTKSSVIRILSWTTDNHTQWPEGTSIFDQCNLPNGNTCENYIDRKRLKESDVLFFHAQAINPRDLPQVRSPKQKWLFYEFEMPPQTWIQQESLDPIRNVFNLTSTIAFDSHIPILERHSQCYLSKGRLAKNTKMNVDYAEGKGHRVAWFVSHCDTQSRREKYAEALSKYIPVDIVGKCGNLTCGHKHKRGNCDETVINPNYKFYLSFENSLCQDYVTEKLWRLLMKPISAIPIVLGSVDYKKMLPEGTYLDIKDYSSPKMLADHLKLLDHDDTAFNTFIARKNAVYCLYPGNKTFQESRYHCQLCQYLHDHRDDVSAVRDVVNFWSTKSRCTDPREYYKGSFDL</sequence>
<reference evidence="17" key="1">
    <citation type="submission" date="2012-12" db="EMBL/GenBank/DDBJ databases">
        <authorList>
            <person name="Hellsten U."/>
            <person name="Grimwood J."/>
            <person name="Chapman J.A."/>
            <person name="Shapiro H."/>
            <person name="Aerts A."/>
            <person name="Otillar R.P."/>
            <person name="Terry A.Y."/>
            <person name="Boore J.L."/>
            <person name="Simakov O."/>
            <person name="Marletaz F."/>
            <person name="Cho S.-J."/>
            <person name="Edsinger-Gonzales E."/>
            <person name="Havlak P."/>
            <person name="Kuo D.-H."/>
            <person name="Larsson T."/>
            <person name="Lv J."/>
            <person name="Arendt D."/>
            <person name="Savage R."/>
            <person name="Osoegawa K."/>
            <person name="de Jong P."/>
            <person name="Lindberg D.R."/>
            <person name="Seaver E.C."/>
            <person name="Weisblat D.A."/>
            <person name="Putnam N.H."/>
            <person name="Grigoriev I.V."/>
            <person name="Rokhsar D.S."/>
        </authorList>
    </citation>
    <scope>NUCLEOTIDE SEQUENCE</scope>
    <source>
        <strain evidence="17">I ESC-2004</strain>
    </source>
</reference>
<evidence type="ECO:0000259" key="13">
    <source>
        <dbReference type="Pfam" id="PF00852"/>
    </source>
</evidence>
<dbReference type="EnsemblMetazoa" id="CapteT133973">
    <property type="protein sequence ID" value="CapteP133973"/>
    <property type="gene ID" value="CapteG133973"/>
</dbReference>
<evidence type="ECO:0000256" key="11">
    <source>
        <dbReference type="ARBA" id="ARBA00023180"/>
    </source>
</evidence>
<name>R7VFL4_CAPTE</name>
<dbReference type="InterPro" id="IPR038577">
    <property type="entry name" value="GT10-like_C_sf"/>
</dbReference>
<dbReference type="EC" id="2.4.1.-" evidence="12"/>
<dbReference type="InterPro" id="IPR001503">
    <property type="entry name" value="Glyco_trans_10"/>
</dbReference>
<organism evidence="15">
    <name type="scientific">Capitella teleta</name>
    <name type="common">Polychaete worm</name>
    <dbReference type="NCBI Taxonomy" id="283909"/>
    <lineage>
        <taxon>Eukaryota</taxon>
        <taxon>Metazoa</taxon>
        <taxon>Spiralia</taxon>
        <taxon>Lophotrochozoa</taxon>
        <taxon>Annelida</taxon>
        <taxon>Polychaeta</taxon>
        <taxon>Sedentaria</taxon>
        <taxon>Scolecida</taxon>
        <taxon>Capitellidae</taxon>
        <taxon>Capitella</taxon>
    </lineage>
</organism>
<dbReference type="Pfam" id="PF00852">
    <property type="entry name" value="Glyco_transf_10"/>
    <property type="match status" value="1"/>
</dbReference>
<dbReference type="PANTHER" id="PTHR48438:SF1">
    <property type="entry name" value="ALPHA-(1,3)-FUCOSYLTRANSFERASE C-RELATED"/>
    <property type="match status" value="1"/>
</dbReference>
<keyword evidence="8" id="KW-1133">Transmembrane helix</keyword>
<dbReference type="Proteomes" id="UP000014760">
    <property type="component" value="Unassembled WGS sequence"/>
</dbReference>
<comment type="subcellular location">
    <subcellularLocation>
        <location evidence="1">Golgi apparatus membrane</location>
        <topology evidence="1">Single-pass type II membrane protein</topology>
    </subcellularLocation>
    <subcellularLocation>
        <location evidence="12">Golgi apparatus</location>
        <location evidence="12">Golgi stack membrane</location>
        <topology evidence="12">Single-pass type II membrane protein</topology>
    </subcellularLocation>
</comment>
<keyword evidence="7" id="KW-0735">Signal-anchor</keyword>
<comment type="similarity">
    <text evidence="3 12">Belongs to the glycosyltransferase 10 family.</text>
</comment>
<feature type="domain" description="Fucosyltransferase C-terminal" evidence="13">
    <location>
        <begin position="173"/>
        <end position="353"/>
    </location>
</feature>
<dbReference type="GO" id="GO:0032580">
    <property type="term" value="C:Golgi cisterna membrane"/>
    <property type="evidence" value="ECO:0007669"/>
    <property type="project" value="UniProtKB-SubCell"/>
</dbReference>
<dbReference type="GO" id="GO:0008417">
    <property type="term" value="F:fucosyltransferase activity"/>
    <property type="evidence" value="ECO:0007669"/>
    <property type="project" value="InterPro"/>
</dbReference>
<evidence type="ECO:0000256" key="8">
    <source>
        <dbReference type="ARBA" id="ARBA00022989"/>
    </source>
</evidence>
<gene>
    <name evidence="15" type="ORF">CAPTEDRAFT_133973</name>
</gene>
<accession>R7VFL4</accession>
<dbReference type="InterPro" id="IPR031481">
    <property type="entry name" value="Glyco_tran_10_N"/>
</dbReference>
<keyword evidence="5 12" id="KW-0808">Transferase</keyword>
<dbReference type="Pfam" id="PF17039">
    <property type="entry name" value="Glyco_tran_10_N"/>
    <property type="match status" value="1"/>
</dbReference>
<evidence type="ECO:0000256" key="6">
    <source>
        <dbReference type="ARBA" id="ARBA00022692"/>
    </source>
</evidence>
<dbReference type="EMBL" id="KB294486">
    <property type="protein sequence ID" value="ELU14470.1"/>
    <property type="molecule type" value="Genomic_DNA"/>
</dbReference>
<keyword evidence="6 12" id="KW-0812">Transmembrane</keyword>
<evidence type="ECO:0000313" key="15">
    <source>
        <dbReference type="EMBL" id="ELU14470.1"/>
    </source>
</evidence>
<proteinExistence type="inferred from homology"/>
<dbReference type="AlphaFoldDB" id="R7VFL4"/>
<keyword evidence="9 12" id="KW-0333">Golgi apparatus</keyword>
<reference evidence="15 17" key="2">
    <citation type="journal article" date="2013" name="Nature">
        <title>Insights into bilaterian evolution from three spiralian genomes.</title>
        <authorList>
            <person name="Simakov O."/>
            <person name="Marletaz F."/>
            <person name="Cho S.J."/>
            <person name="Edsinger-Gonzales E."/>
            <person name="Havlak P."/>
            <person name="Hellsten U."/>
            <person name="Kuo D.H."/>
            <person name="Larsson T."/>
            <person name="Lv J."/>
            <person name="Arendt D."/>
            <person name="Savage R."/>
            <person name="Osoegawa K."/>
            <person name="de Jong P."/>
            <person name="Grimwood J."/>
            <person name="Chapman J.A."/>
            <person name="Shapiro H."/>
            <person name="Aerts A."/>
            <person name="Otillar R.P."/>
            <person name="Terry A.Y."/>
            <person name="Boore J.L."/>
            <person name="Grigoriev I.V."/>
            <person name="Lindberg D.R."/>
            <person name="Seaver E.C."/>
            <person name="Weisblat D.A."/>
            <person name="Putnam N.H."/>
            <person name="Rokhsar D.S."/>
        </authorList>
    </citation>
    <scope>NUCLEOTIDE SEQUENCE</scope>
    <source>
        <strain evidence="15 17">I ESC-2004</strain>
    </source>
</reference>
<evidence type="ECO:0000313" key="16">
    <source>
        <dbReference type="EnsemblMetazoa" id="CapteP133973"/>
    </source>
</evidence>
<evidence type="ECO:0000256" key="3">
    <source>
        <dbReference type="ARBA" id="ARBA00008919"/>
    </source>
</evidence>
<dbReference type="InterPro" id="IPR055270">
    <property type="entry name" value="Glyco_tran_10_C"/>
</dbReference>
<evidence type="ECO:0000256" key="10">
    <source>
        <dbReference type="ARBA" id="ARBA00023136"/>
    </source>
</evidence>
<dbReference type="HOGENOM" id="CLU_032075_3_0_1"/>
<dbReference type="Gene3D" id="3.40.50.11660">
    <property type="entry name" value="Glycosyl transferase family 10, C-terminal domain"/>
    <property type="match status" value="1"/>
</dbReference>
<keyword evidence="11" id="KW-0325">Glycoprotein</keyword>
<comment type="pathway">
    <text evidence="2">Protein modification; protein glycosylation.</text>
</comment>
<dbReference type="EMBL" id="AMQN01004851">
    <property type="status" value="NOT_ANNOTATED_CDS"/>
    <property type="molecule type" value="Genomic_DNA"/>
</dbReference>
<keyword evidence="17" id="KW-1185">Reference proteome</keyword>
<protein>
    <recommendedName>
        <fullName evidence="12">Fucosyltransferase</fullName>
        <ecNumber evidence="12">2.4.1.-</ecNumber>
    </recommendedName>
</protein>
<dbReference type="GO" id="GO:0000139">
    <property type="term" value="C:Golgi membrane"/>
    <property type="evidence" value="ECO:0007669"/>
    <property type="project" value="UniProtKB-SubCell"/>
</dbReference>
<evidence type="ECO:0000256" key="9">
    <source>
        <dbReference type="ARBA" id="ARBA00023034"/>
    </source>
</evidence>
<evidence type="ECO:0000256" key="12">
    <source>
        <dbReference type="RuleBase" id="RU003832"/>
    </source>
</evidence>
<dbReference type="PANTHER" id="PTHR48438">
    <property type="entry name" value="ALPHA-(1,3)-FUCOSYLTRANSFERASE C-RELATED"/>
    <property type="match status" value="1"/>
</dbReference>
<evidence type="ECO:0000256" key="7">
    <source>
        <dbReference type="ARBA" id="ARBA00022968"/>
    </source>
</evidence>
<dbReference type="OMA" id="NYYFLRP"/>
<dbReference type="UniPathway" id="UPA00378"/>
<evidence type="ECO:0000256" key="1">
    <source>
        <dbReference type="ARBA" id="ARBA00004323"/>
    </source>
</evidence>
<reference evidence="16" key="3">
    <citation type="submission" date="2015-06" db="UniProtKB">
        <authorList>
            <consortium name="EnsemblMetazoa"/>
        </authorList>
    </citation>
    <scope>IDENTIFICATION</scope>
</reference>
<evidence type="ECO:0000313" key="17">
    <source>
        <dbReference type="Proteomes" id="UP000014760"/>
    </source>
</evidence>
<evidence type="ECO:0000256" key="4">
    <source>
        <dbReference type="ARBA" id="ARBA00022676"/>
    </source>
</evidence>
<feature type="domain" description="Fucosyltransferase N-terminal" evidence="14">
    <location>
        <begin position="40"/>
        <end position="145"/>
    </location>
</feature>
<keyword evidence="10" id="KW-0472">Membrane</keyword>
<evidence type="ECO:0000259" key="14">
    <source>
        <dbReference type="Pfam" id="PF17039"/>
    </source>
</evidence>
<dbReference type="OrthoDB" id="427096at2759"/>
<dbReference type="SUPFAM" id="SSF53756">
    <property type="entry name" value="UDP-Glycosyltransferase/glycogen phosphorylase"/>
    <property type="match status" value="1"/>
</dbReference>